<feature type="transmembrane region" description="Helical" evidence="5">
    <location>
        <begin position="283"/>
        <end position="312"/>
    </location>
</feature>
<evidence type="ECO:0000256" key="2">
    <source>
        <dbReference type="ARBA" id="ARBA00022692"/>
    </source>
</evidence>
<dbReference type="PANTHER" id="PTHR11785">
    <property type="entry name" value="AMINO ACID TRANSPORTER"/>
    <property type="match status" value="1"/>
</dbReference>
<feature type="transmembrane region" description="Helical" evidence="5">
    <location>
        <begin position="166"/>
        <end position="187"/>
    </location>
</feature>
<dbReference type="GO" id="GO:0015179">
    <property type="term" value="F:L-amino acid transmembrane transporter activity"/>
    <property type="evidence" value="ECO:0007669"/>
    <property type="project" value="TreeGrafter"/>
</dbReference>
<feature type="transmembrane region" description="Helical" evidence="5">
    <location>
        <begin position="241"/>
        <end position="263"/>
    </location>
</feature>
<feature type="transmembrane region" description="Helical" evidence="5">
    <location>
        <begin position="95"/>
        <end position="121"/>
    </location>
</feature>
<comment type="subcellular location">
    <subcellularLocation>
        <location evidence="1">Membrane</location>
        <topology evidence="1">Multi-pass membrane protein</topology>
    </subcellularLocation>
</comment>
<feature type="transmembrane region" description="Helical" evidence="5">
    <location>
        <begin position="207"/>
        <end position="229"/>
    </location>
</feature>
<accession>A0AA96GI15</accession>
<dbReference type="InterPro" id="IPR002293">
    <property type="entry name" value="AA/rel_permease1"/>
</dbReference>
<dbReference type="PIRSF" id="PIRSF006060">
    <property type="entry name" value="AA_transporter"/>
    <property type="match status" value="1"/>
</dbReference>
<feature type="transmembrane region" description="Helical" evidence="5">
    <location>
        <begin position="50"/>
        <end position="74"/>
    </location>
</feature>
<keyword evidence="4 5" id="KW-0472">Membrane</keyword>
<sequence>MTELPPKQTDSPKRSRRISGFTATCVLVSSVIGTGIFTTTGFMARDLGDPWMILLVWGAGALLALMGAMCYSELGAAFPFVGGDYVYLREAYHPFFAFLSGWASFTVGFGAAIAAGAMGFASYVVQLAPTEPYSIFLIKGFALALIWSLTAVHVAGVGPGGVLQQLLTALKIGAILLLIVGAFTVGHGDWQHLVMTPRKPDVGLGTLVVSFIFVTYAYSGWNAAGYIAGEILNPTRSIPRTMIGGTLLVGTVYVVLNLVYFYALPIQALAAPPLMPVAEKVAVGMFGQAAAQFVTIMLCISIAGAVSAMIWTGPRVYYAMARDGFLPGFFSDTEQHHGTPVRSIVLQSLWVTVLVLSGTFEQLVIYSGMVITAFTALTVGAVIILRQRRPQLVRPYRVPFYPVLPVGYILVAGVIMLFLSVEKPVETLWACLTLSAGIPLYFLMRKHNGGSGAT</sequence>
<keyword evidence="7" id="KW-1185">Reference proteome</keyword>
<dbReference type="KEGG" id="nneo:PQG83_00570"/>
<name>A0AA96GI15_9BACT</name>
<feature type="transmembrane region" description="Helical" evidence="5">
    <location>
        <begin position="398"/>
        <end position="421"/>
    </location>
</feature>
<feature type="transmembrane region" description="Helical" evidence="5">
    <location>
        <begin position="133"/>
        <end position="154"/>
    </location>
</feature>
<feature type="transmembrane region" description="Helical" evidence="5">
    <location>
        <begin position="427"/>
        <end position="444"/>
    </location>
</feature>
<proteinExistence type="predicted"/>
<evidence type="ECO:0000313" key="7">
    <source>
        <dbReference type="Proteomes" id="UP001302494"/>
    </source>
</evidence>
<dbReference type="Gene3D" id="1.20.1740.10">
    <property type="entry name" value="Amino acid/polyamine transporter I"/>
    <property type="match status" value="1"/>
</dbReference>
<feature type="transmembrane region" description="Helical" evidence="5">
    <location>
        <begin position="21"/>
        <end position="44"/>
    </location>
</feature>
<dbReference type="GO" id="GO:0016020">
    <property type="term" value="C:membrane"/>
    <property type="evidence" value="ECO:0007669"/>
    <property type="project" value="UniProtKB-SubCell"/>
</dbReference>
<evidence type="ECO:0000256" key="1">
    <source>
        <dbReference type="ARBA" id="ARBA00004141"/>
    </source>
</evidence>
<reference evidence="6 7" key="1">
    <citation type="submission" date="2023-01" db="EMBL/GenBank/DDBJ databases">
        <title>Cultivation and genomic characterization of new, ubiquitous marine nitrite-oxidizing bacteria from the Nitrospirales.</title>
        <authorList>
            <person name="Mueller A.J."/>
            <person name="Daebeler A."/>
            <person name="Herbold C.W."/>
            <person name="Kirkegaard R.H."/>
            <person name="Daims H."/>
        </authorList>
    </citation>
    <scope>NUCLEOTIDE SEQUENCE [LARGE SCALE GENOMIC DNA]</scope>
    <source>
        <strain evidence="6 7">DK</strain>
    </source>
</reference>
<dbReference type="RefSeq" id="WP_312745515.1">
    <property type="nucleotide sequence ID" value="NZ_CP116968.1"/>
</dbReference>
<dbReference type="Pfam" id="PF13520">
    <property type="entry name" value="AA_permease_2"/>
    <property type="match status" value="1"/>
</dbReference>
<evidence type="ECO:0000313" key="6">
    <source>
        <dbReference type="EMBL" id="WNM62271.1"/>
    </source>
</evidence>
<evidence type="ECO:0000256" key="5">
    <source>
        <dbReference type="SAM" id="Phobius"/>
    </source>
</evidence>
<organism evidence="6 7">
    <name type="scientific">Candidatus Nitrospira neomarina</name>
    <dbReference type="NCBI Taxonomy" id="3020899"/>
    <lineage>
        <taxon>Bacteria</taxon>
        <taxon>Pseudomonadati</taxon>
        <taxon>Nitrospirota</taxon>
        <taxon>Nitrospiria</taxon>
        <taxon>Nitrospirales</taxon>
        <taxon>Nitrospiraceae</taxon>
        <taxon>Nitrospira</taxon>
    </lineage>
</organism>
<dbReference type="PANTHER" id="PTHR11785:SF512">
    <property type="entry name" value="SOBREMESA, ISOFORM B"/>
    <property type="match status" value="1"/>
</dbReference>
<feature type="transmembrane region" description="Helical" evidence="5">
    <location>
        <begin position="344"/>
        <end position="360"/>
    </location>
</feature>
<evidence type="ECO:0000256" key="3">
    <source>
        <dbReference type="ARBA" id="ARBA00022989"/>
    </source>
</evidence>
<evidence type="ECO:0000256" key="4">
    <source>
        <dbReference type="ARBA" id="ARBA00023136"/>
    </source>
</evidence>
<dbReference type="EMBL" id="CP116968">
    <property type="protein sequence ID" value="WNM62271.1"/>
    <property type="molecule type" value="Genomic_DNA"/>
</dbReference>
<keyword evidence="3 5" id="KW-1133">Transmembrane helix</keyword>
<dbReference type="InterPro" id="IPR050598">
    <property type="entry name" value="AminoAcid_Transporter"/>
</dbReference>
<feature type="transmembrane region" description="Helical" evidence="5">
    <location>
        <begin position="366"/>
        <end position="386"/>
    </location>
</feature>
<dbReference type="AlphaFoldDB" id="A0AA96GI15"/>
<gene>
    <name evidence="6" type="ORF">PQG83_00570</name>
</gene>
<keyword evidence="2 5" id="KW-0812">Transmembrane</keyword>
<dbReference type="Proteomes" id="UP001302494">
    <property type="component" value="Chromosome"/>
</dbReference>
<protein>
    <submittedName>
        <fullName evidence="6">Amino acid permease</fullName>
    </submittedName>
</protein>